<evidence type="ECO:0000313" key="3">
    <source>
        <dbReference type="Proteomes" id="UP000298652"/>
    </source>
</evidence>
<name>A0A4U6VLF1_SETVI</name>
<dbReference type="Gramene" id="TKW29852">
    <property type="protein sequence ID" value="TKW29852"/>
    <property type="gene ID" value="SEVIR_3G422350v2"/>
</dbReference>
<evidence type="ECO:0000313" key="2">
    <source>
        <dbReference type="EMBL" id="TKW29852.1"/>
    </source>
</evidence>
<accession>A0A4U6VLF1</accession>
<dbReference type="EMBL" id="CM016554">
    <property type="protein sequence ID" value="TKW29852.1"/>
    <property type="molecule type" value="Genomic_DNA"/>
</dbReference>
<feature type="region of interest" description="Disordered" evidence="1">
    <location>
        <begin position="17"/>
        <end position="37"/>
    </location>
</feature>
<dbReference type="Proteomes" id="UP000298652">
    <property type="component" value="Chromosome 3"/>
</dbReference>
<proteinExistence type="predicted"/>
<reference evidence="2" key="1">
    <citation type="submission" date="2019-03" db="EMBL/GenBank/DDBJ databases">
        <title>WGS assembly of Setaria viridis.</title>
        <authorList>
            <person name="Huang P."/>
            <person name="Jenkins J."/>
            <person name="Grimwood J."/>
            <person name="Barry K."/>
            <person name="Healey A."/>
            <person name="Mamidi S."/>
            <person name="Sreedasyam A."/>
            <person name="Shu S."/>
            <person name="Feldman M."/>
            <person name="Wu J."/>
            <person name="Yu Y."/>
            <person name="Chen C."/>
            <person name="Johnson J."/>
            <person name="Rokhsar D."/>
            <person name="Baxter I."/>
            <person name="Schmutz J."/>
            <person name="Brutnell T."/>
            <person name="Kellogg E."/>
        </authorList>
    </citation>
    <scope>NUCLEOTIDE SEQUENCE [LARGE SCALE GENOMIC DNA]</scope>
</reference>
<protein>
    <submittedName>
        <fullName evidence="2">Uncharacterized protein</fullName>
    </submittedName>
</protein>
<sequence length="72" mass="7032">MTPPLAAAAGGAPVSLCTRSRNSRGSTRYTLGGGGGVAAEDPPRHGLAGGFCTALSAASWAAGRRSSACRSI</sequence>
<feature type="compositionally biased region" description="Polar residues" evidence="1">
    <location>
        <begin position="17"/>
        <end position="29"/>
    </location>
</feature>
<organism evidence="2 3">
    <name type="scientific">Setaria viridis</name>
    <name type="common">Green bristlegrass</name>
    <name type="synonym">Setaria italica subsp. viridis</name>
    <dbReference type="NCBI Taxonomy" id="4556"/>
    <lineage>
        <taxon>Eukaryota</taxon>
        <taxon>Viridiplantae</taxon>
        <taxon>Streptophyta</taxon>
        <taxon>Embryophyta</taxon>
        <taxon>Tracheophyta</taxon>
        <taxon>Spermatophyta</taxon>
        <taxon>Magnoliopsida</taxon>
        <taxon>Liliopsida</taxon>
        <taxon>Poales</taxon>
        <taxon>Poaceae</taxon>
        <taxon>PACMAD clade</taxon>
        <taxon>Panicoideae</taxon>
        <taxon>Panicodae</taxon>
        <taxon>Paniceae</taxon>
        <taxon>Cenchrinae</taxon>
        <taxon>Setaria</taxon>
    </lineage>
</organism>
<dbReference type="AlphaFoldDB" id="A0A4U6VLF1"/>
<keyword evidence="3" id="KW-1185">Reference proteome</keyword>
<evidence type="ECO:0000256" key="1">
    <source>
        <dbReference type="SAM" id="MobiDB-lite"/>
    </source>
</evidence>
<gene>
    <name evidence="2" type="ORF">SEVIR_3G422350v2</name>
</gene>